<reference evidence="5 6" key="1">
    <citation type="journal article" date="2015" name="Genome Biol. Evol.">
        <title>The genome of winter moth (Operophtera brumata) provides a genomic perspective on sexual dimorphism and phenology.</title>
        <authorList>
            <person name="Derks M.F."/>
            <person name="Smit S."/>
            <person name="Salis L."/>
            <person name="Schijlen E."/>
            <person name="Bossers A."/>
            <person name="Mateman C."/>
            <person name="Pijl A.S."/>
            <person name="de Ridder D."/>
            <person name="Groenen M.A."/>
            <person name="Visser M.E."/>
            <person name="Megens H.J."/>
        </authorList>
    </citation>
    <scope>NUCLEOTIDE SEQUENCE [LARGE SCALE GENOMIC DNA]</scope>
    <source>
        <strain evidence="5">WM2013NL</strain>
        <tissue evidence="5">Head and thorax</tissue>
    </source>
</reference>
<dbReference type="GO" id="GO:0005525">
    <property type="term" value="F:GTP binding"/>
    <property type="evidence" value="ECO:0007669"/>
    <property type="project" value="UniProtKB-KW"/>
</dbReference>
<keyword evidence="4" id="KW-0342">GTP-binding</keyword>
<gene>
    <name evidence="5" type="ORF">OBRU01_18326</name>
</gene>
<dbReference type="AlphaFoldDB" id="A0A0L7KZF5"/>
<name>A0A0L7KZF5_OPEBR</name>
<dbReference type="STRING" id="104452.A0A0L7KZF5"/>
<proteinExistence type="predicted"/>
<evidence type="ECO:0000313" key="5">
    <source>
        <dbReference type="EMBL" id="KOB68409.1"/>
    </source>
</evidence>
<evidence type="ECO:0000256" key="4">
    <source>
        <dbReference type="ARBA" id="ARBA00023134"/>
    </source>
</evidence>
<feature type="non-terminal residue" evidence="5">
    <location>
        <position position="382"/>
    </location>
</feature>
<evidence type="ECO:0000256" key="1">
    <source>
        <dbReference type="ARBA" id="ARBA00022490"/>
    </source>
</evidence>
<keyword evidence="1" id="KW-0963">Cytoplasm</keyword>
<evidence type="ECO:0000313" key="6">
    <source>
        <dbReference type="Proteomes" id="UP000037510"/>
    </source>
</evidence>
<dbReference type="InterPro" id="IPR043358">
    <property type="entry name" value="GNL1-like"/>
</dbReference>
<keyword evidence="6" id="KW-1185">Reference proteome</keyword>
<dbReference type="GO" id="GO:0005829">
    <property type="term" value="C:cytosol"/>
    <property type="evidence" value="ECO:0007669"/>
    <property type="project" value="TreeGrafter"/>
</dbReference>
<dbReference type="Proteomes" id="UP000037510">
    <property type="component" value="Unassembled WGS sequence"/>
</dbReference>
<dbReference type="EMBL" id="JTDY01004238">
    <property type="protein sequence ID" value="KOB68409.1"/>
    <property type="molecule type" value="Genomic_DNA"/>
</dbReference>
<comment type="caution">
    <text evidence="5">The sequence shown here is derived from an EMBL/GenBank/DDBJ whole genome shotgun (WGS) entry which is preliminary data.</text>
</comment>
<evidence type="ECO:0000256" key="3">
    <source>
        <dbReference type="ARBA" id="ARBA00022801"/>
    </source>
</evidence>
<dbReference type="PANTHER" id="PTHR45709:SF2">
    <property type="entry name" value="LARGE SUBUNIT GTPASE 1 HOMOLOG"/>
    <property type="match status" value="1"/>
</dbReference>
<protein>
    <submittedName>
        <fullName evidence="5">Large subunit GTPase 1-like protein</fullName>
    </submittedName>
</protein>
<sequence>MGGKKNKESLGRSLIKDRFSKNRHKKHVEDNTMLHTTEVNDGYDWGRLNLQSVTAESSLQEFLSTAELANREFTAEKLNLKYVKSVPTEVSVLESERESFLDWRRNLNDLQAKLGAALTPYERNIELWKQLWRTLEKSDINVSIIFFSAAKDSKERKISEASVSDEATKSISINDEIDSDTESARSDIDADSENEEYDVKEALMSTEQDIELFKKQIVELGAAVCNTADRFDKIQEALDKVVENLRLGDNLDIDLLDCPGLVLPAYAVAPDLLLTAVLPIDQVSVSSMPGHTRHIQSLILEDIDLLDCPGLVLPAYAVAPDLLLTAVLPIDQVSESSMPGHTRHIQSLILEDIDLLDCPGLVLPPYAVAPGLLLTAVLPIDQ</sequence>
<evidence type="ECO:0000256" key="2">
    <source>
        <dbReference type="ARBA" id="ARBA00022741"/>
    </source>
</evidence>
<keyword evidence="3" id="KW-0378">Hydrolase</keyword>
<dbReference type="PANTHER" id="PTHR45709">
    <property type="entry name" value="LARGE SUBUNIT GTPASE 1 HOMOLOG-RELATED"/>
    <property type="match status" value="1"/>
</dbReference>
<dbReference type="GO" id="GO:0003924">
    <property type="term" value="F:GTPase activity"/>
    <property type="evidence" value="ECO:0007669"/>
    <property type="project" value="InterPro"/>
</dbReference>
<keyword evidence="2" id="KW-0547">Nucleotide-binding</keyword>
<accession>A0A0L7KZF5</accession>
<organism evidence="5 6">
    <name type="scientific">Operophtera brumata</name>
    <name type="common">Winter moth</name>
    <name type="synonym">Phalaena brumata</name>
    <dbReference type="NCBI Taxonomy" id="104452"/>
    <lineage>
        <taxon>Eukaryota</taxon>
        <taxon>Metazoa</taxon>
        <taxon>Ecdysozoa</taxon>
        <taxon>Arthropoda</taxon>
        <taxon>Hexapoda</taxon>
        <taxon>Insecta</taxon>
        <taxon>Pterygota</taxon>
        <taxon>Neoptera</taxon>
        <taxon>Endopterygota</taxon>
        <taxon>Lepidoptera</taxon>
        <taxon>Glossata</taxon>
        <taxon>Ditrysia</taxon>
        <taxon>Geometroidea</taxon>
        <taxon>Geometridae</taxon>
        <taxon>Larentiinae</taxon>
        <taxon>Operophtera</taxon>
    </lineage>
</organism>